<evidence type="ECO:0000256" key="4">
    <source>
        <dbReference type="ARBA" id="ARBA00023163"/>
    </source>
</evidence>
<evidence type="ECO:0000259" key="6">
    <source>
        <dbReference type="PROSITE" id="PS50863"/>
    </source>
</evidence>
<dbReference type="AlphaFoldDB" id="A0A8J4QZ81"/>
<keyword evidence="8" id="KW-1185">Reference proteome</keyword>
<evidence type="ECO:0000256" key="1">
    <source>
        <dbReference type="ARBA" id="ARBA00004123"/>
    </source>
</evidence>
<dbReference type="SUPFAM" id="SSF101936">
    <property type="entry name" value="DNA-binding pseudobarrel domain"/>
    <property type="match status" value="3"/>
</dbReference>
<dbReference type="Proteomes" id="UP000737018">
    <property type="component" value="Unassembled WGS sequence"/>
</dbReference>
<name>A0A8J4QZ81_9ROSI</name>
<evidence type="ECO:0000313" key="7">
    <source>
        <dbReference type="EMBL" id="KAF3955594.1"/>
    </source>
</evidence>
<keyword evidence="4" id="KW-0804">Transcription</keyword>
<dbReference type="InterPro" id="IPR003340">
    <property type="entry name" value="B3_DNA-bd"/>
</dbReference>
<reference evidence="7" key="1">
    <citation type="submission" date="2020-03" db="EMBL/GenBank/DDBJ databases">
        <title>Castanea mollissima Vanexum genome sequencing.</title>
        <authorList>
            <person name="Staton M."/>
        </authorList>
    </citation>
    <scope>NUCLEOTIDE SEQUENCE</scope>
    <source>
        <tissue evidence="7">Leaf</tissue>
    </source>
</reference>
<dbReference type="GO" id="GO:0003677">
    <property type="term" value="F:DNA binding"/>
    <property type="evidence" value="ECO:0007669"/>
    <property type="project" value="UniProtKB-KW"/>
</dbReference>
<dbReference type="InterPro" id="IPR050655">
    <property type="entry name" value="Plant_B3_domain"/>
</dbReference>
<dbReference type="PANTHER" id="PTHR31920:SF147">
    <property type="entry name" value="TF-B3 DOMAIN-CONTAINING PROTEIN"/>
    <property type="match status" value="1"/>
</dbReference>
<evidence type="ECO:0000256" key="5">
    <source>
        <dbReference type="ARBA" id="ARBA00023242"/>
    </source>
</evidence>
<dbReference type="CDD" id="cd10017">
    <property type="entry name" value="B3_DNA"/>
    <property type="match status" value="3"/>
</dbReference>
<gene>
    <name evidence="7" type="ORF">CMV_019198</name>
</gene>
<protein>
    <recommendedName>
        <fullName evidence="6">TF-B3 domain-containing protein</fullName>
    </recommendedName>
</protein>
<dbReference type="Gene3D" id="2.40.330.10">
    <property type="entry name" value="DNA-binding pseudobarrel domain"/>
    <property type="match status" value="3"/>
</dbReference>
<organism evidence="7 8">
    <name type="scientific">Castanea mollissima</name>
    <name type="common">Chinese chestnut</name>
    <dbReference type="NCBI Taxonomy" id="60419"/>
    <lineage>
        <taxon>Eukaryota</taxon>
        <taxon>Viridiplantae</taxon>
        <taxon>Streptophyta</taxon>
        <taxon>Embryophyta</taxon>
        <taxon>Tracheophyta</taxon>
        <taxon>Spermatophyta</taxon>
        <taxon>Magnoliopsida</taxon>
        <taxon>eudicotyledons</taxon>
        <taxon>Gunneridae</taxon>
        <taxon>Pentapetalae</taxon>
        <taxon>rosids</taxon>
        <taxon>fabids</taxon>
        <taxon>Fagales</taxon>
        <taxon>Fagaceae</taxon>
        <taxon>Castanea</taxon>
    </lineage>
</organism>
<dbReference type="Pfam" id="PF02362">
    <property type="entry name" value="B3"/>
    <property type="match status" value="3"/>
</dbReference>
<accession>A0A8J4QZ81</accession>
<keyword evidence="5" id="KW-0539">Nucleus</keyword>
<dbReference type="OrthoDB" id="623918at2759"/>
<keyword evidence="3" id="KW-0238">DNA-binding</keyword>
<dbReference type="EMBL" id="JRKL02003327">
    <property type="protein sequence ID" value="KAF3955594.1"/>
    <property type="molecule type" value="Genomic_DNA"/>
</dbReference>
<dbReference type="PANTHER" id="PTHR31920">
    <property type="entry name" value="B3 DOMAIN-CONTAINING"/>
    <property type="match status" value="1"/>
</dbReference>
<feature type="domain" description="TF-B3" evidence="6">
    <location>
        <begin position="284"/>
        <end position="381"/>
    </location>
</feature>
<dbReference type="SMART" id="SM01019">
    <property type="entry name" value="B3"/>
    <property type="match status" value="3"/>
</dbReference>
<evidence type="ECO:0000256" key="3">
    <source>
        <dbReference type="ARBA" id="ARBA00023125"/>
    </source>
</evidence>
<feature type="domain" description="TF-B3" evidence="6">
    <location>
        <begin position="12"/>
        <end position="105"/>
    </location>
</feature>
<comment type="caution">
    <text evidence="7">The sequence shown here is derived from an EMBL/GenBank/DDBJ whole genome shotgun (WGS) entry which is preliminary data.</text>
</comment>
<dbReference type="GO" id="GO:0005634">
    <property type="term" value="C:nucleus"/>
    <property type="evidence" value="ECO:0007669"/>
    <property type="project" value="UniProtKB-SubCell"/>
</dbReference>
<evidence type="ECO:0000313" key="8">
    <source>
        <dbReference type="Proteomes" id="UP000737018"/>
    </source>
</evidence>
<evidence type="ECO:0000256" key="2">
    <source>
        <dbReference type="ARBA" id="ARBA00023015"/>
    </source>
</evidence>
<dbReference type="InterPro" id="IPR015300">
    <property type="entry name" value="DNA-bd_pseudobarrel_sf"/>
</dbReference>
<feature type="domain" description="TF-B3" evidence="6">
    <location>
        <begin position="197"/>
        <end position="278"/>
    </location>
</feature>
<comment type="subcellular location">
    <subcellularLocation>
        <location evidence="1">Nucleus</location>
    </subcellularLocation>
</comment>
<dbReference type="PROSITE" id="PS50863">
    <property type="entry name" value="B3"/>
    <property type="match status" value="3"/>
</dbReference>
<keyword evidence="2" id="KW-0805">Transcription regulation</keyword>
<sequence length="388" mass="44563">MAGRCKGRTPSHFFKIILPSTIQHMKLSIPEKFVREFGDELSAVAKLTVPYGRSWQVGLEKADKNIWFCDGWKDFVKYYSICYGYFLVFEYQGNSNFHVLVFDKTATEIQYPLSNNCKLEDQVDSMELDDANISMHDKNENEMSYSDDELPTKHEELREKSVKKEISGMSSRGKLMMSRGRERAIQAARRFKPKNPSFMGIIGSANMHKHTMYIPARFAITHLCGPQIAKLETSDGRQWSVNCHKRGRLTSAMNLGRGWTVFSRENSLEEGDVCVFELIKRKPVVLSVSIFRVVDYALPYVPAGFAFKYLHQHDQIAKLENSEGRQWPVNCYYKPSSSAMNMGQGWIEFARHNDLAEGDVCVFELIKRKPVVLNVSMFRVVDFDIPAK</sequence>
<proteinExistence type="predicted"/>